<comment type="caution">
    <text evidence="1">The sequence shown here is derived from an EMBL/GenBank/DDBJ whole genome shotgun (WGS) entry which is preliminary data.</text>
</comment>
<evidence type="ECO:0000313" key="1">
    <source>
        <dbReference type="EMBL" id="KAF4148117.1"/>
    </source>
</evidence>
<proteinExistence type="predicted"/>
<accession>A0A8S9V7K4</accession>
<dbReference type="EMBL" id="JAACNO010000355">
    <property type="protein sequence ID" value="KAF4148117.1"/>
    <property type="molecule type" value="Genomic_DNA"/>
</dbReference>
<reference evidence="1" key="1">
    <citation type="submission" date="2020-03" db="EMBL/GenBank/DDBJ databases">
        <title>Hybrid Assembly of Korean Phytophthora infestans isolates.</title>
        <authorList>
            <person name="Prokchorchik M."/>
            <person name="Lee Y."/>
            <person name="Seo J."/>
            <person name="Cho J.-H."/>
            <person name="Park Y.-E."/>
            <person name="Jang D.-C."/>
            <person name="Im J.-S."/>
            <person name="Choi J.-G."/>
            <person name="Park H.-J."/>
            <person name="Lee G.-B."/>
            <person name="Lee Y.-G."/>
            <person name="Hong S.-Y."/>
            <person name="Cho K."/>
            <person name="Sohn K.H."/>
        </authorList>
    </citation>
    <scope>NUCLEOTIDE SEQUENCE</scope>
    <source>
        <strain evidence="1">KR_2_A2</strain>
    </source>
</reference>
<gene>
    <name evidence="1" type="ORF">GN958_ATG02704</name>
</gene>
<evidence type="ECO:0000313" key="2">
    <source>
        <dbReference type="Proteomes" id="UP000704712"/>
    </source>
</evidence>
<sequence length="190" mass="21187">MASKKSVVAQMVGEFPFEATDMDFVRAFRAGSLANNKEGFIELLRSYRQQRRSEDAAVMAGPHKTFTRAAEERATKHCRFRLASFVFGDSLIECMGEMDGIPGRGSVGLGAVNASGQYWHGVASKFCGATPRYDNLIKSQEEYEGIWPAGTPQLSSTKLMKLWQEIRSLYRTAKSRFTRSGTNEVSFVSF</sequence>
<organism evidence="1 2">
    <name type="scientific">Phytophthora infestans</name>
    <name type="common">Potato late blight agent</name>
    <name type="synonym">Botrytis infestans</name>
    <dbReference type="NCBI Taxonomy" id="4787"/>
    <lineage>
        <taxon>Eukaryota</taxon>
        <taxon>Sar</taxon>
        <taxon>Stramenopiles</taxon>
        <taxon>Oomycota</taxon>
        <taxon>Peronosporomycetes</taxon>
        <taxon>Peronosporales</taxon>
        <taxon>Peronosporaceae</taxon>
        <taxon>Phytophthora</taxon>
    </lineage>
</organism>
<name>A0A8S9V7K4_PHYIN</name>
<protein>
    <submittedName>
        <fullName evidence="1">Uncharacterized protein</fullName>
    </submittedName>
</protein>
<dbReference type="Proteomes" id="UP000704712">
    <property type="component" value="Unassembled WGS sequence"/>
</dbReference>
<dbReference type="AlphaFoldDB" id="A0A8S9V7K4"/>